<dbReference type="PROSITE" id="PS50026">
    <property type="entry name" value="EGF_3"/>
    <property type="match status" value="1"/>
</dbReference>
<dbReference type="AlphaFoldDB" id="A0A5E4BKU7"/>
<feature type="disulfide bond" evidence="7">
    <location>
        <begin position="639"/>
        <end position="648"/>
    </location>
</feature>
<dbReference type="InterPro" id="IPR036436">
    <property type="entry name" value="Disintegrin_dom_sf"/>
</dbReference>
<feature type="binding site" evidence="8">
    <location>
        <position position="337"/>
    </location>
    <ligand>
        <name>Zn(2+)</name>
        <dbReference type="ChEBI" id="CHEBI:29105"/>
        <note>catalytic</note>
    </ligand>
</feature>
<dbReference type="SUPFAM" id="SSF55486">
    <property type="entry name" value="Metalloproteases ('zincins'), catalytic domain"/>
    <property type="match status" value="1"/>
</dbReference>
<evidence type="ECO:0000256" key="7">
    <source>
        <dbReference type="PROSITE-ProRule" id="PRU00076"/>
    </source>
</evidence>
<dbReference type="GO" id="GO:0016020">
    <property type="term" value="C:membrane"/>
    <property type="evidence" value="ECO:0007669"/>
    <property type="project" value="UniProtKB-SubCell"/>
</dbReference>
<evidence type="ECO:0000259" key="12">
    <source>
        <dbReference type="PROSITE" id="PS50026"/>
    </source>
</evidence>
<dbReference type="SMART" id="SM00050">
    <property type="entry name" value="DISIN"/>
    <property type="match status" value="1"/>
</dbReference>
<dbReference type="PROSITE" id="PS50215">
    <property type="entry name" value="ADAM_MEPRO"/>
    <property type="match status" value="1"/>
</dbReference>
<dbReference type="Gene3D" id="3.40.390.10">
    <property type="entry name" value="Collagenase (Catalytic Domain)"/>
    <property type="match status" value="1"/>
</dbReference>
<comment type="caution">
    <text evidence="7">Lacks conserved residue(s) required for the propagation of feature annotation.</text>
</comment>
<protein>
    <recommendedName>
        <fullName evidence="17">Disintegrin and metalloproteinase domain-containing protein 8</fullName>
    </recommendedName>
</protein>
<feature type="chain" id="PRO_5022903210" description="Disintegrin and metalloproteinase domain-containing protein 8" evidence="11">
    <location>
        <begin position="19"/>
        <end position="831"/>
    </location>
</feature>
<dbReference type="PANTHER" id="PTHR11905:SF20">
    <property type="entry name" value="DISINTEGRIN AND METALLOPROTEINASE DOMAIN-CONTAINING PROTEIN 8"/>
    <property type="match status" value="1"/>
</dbReference>
<keyword evidence="3 10" id="KW-1133">Transmembrane helix</keyword>
<dbReference type="FunFam" id="4.10.70.10:FF:000001">
    <property type="entry name" value="Disintegrin and metalloproteinase domain-containing protein 22"/>
    <property type="match status" value="1"/>
</dbReference>
<feature type="disulfide bond" evidence="7">
    <location>
        <begin position="621"/>
        <end position="631"/>
    </location>
</feature>
<evidence type="ECO:0000313" key="16">
    <source>
        <dbReference type="Proteomes" id="UP000335636"/>
    </source>
</evidence>
<dbReference type="InterPro" id="IPR001762">
    <property type="entry name" value="Disintegrin_dom"/>
</dbReference>
<dbReference type="InterPro" id="IPR001590">
    <property type="entry name" value="Peptidase_M12B"/>
</dbReference>
<comment type="subcellular location">
    <subcellularLocation>
        <location evidence="1">Membrane</location>
        <topology evidence="1">Single-pass type I membrane protein</topology>
    </subcellularLocation>
</comment>
<feature type="binding site" evidence="8">
    <location>
        <position position="343"/>
    </location>
    <ligand>
        <name>Zn(2+)</name>
        <dbReference type="ChEBI" id="CHEBI:29105"/>
        <note>catalytic</note>
    </ligand>
</feature>
<evidence type="ECO:0000256" key="10">
    <source>
        <dbReference type="SAM" id="Phobius"/>
    </source>
</evidence>
<keyword evidence="16" id="KW-1185">Reference proteome</keyword>
<dbReference type="PRINTS" id="PR00289">
    <property type="entry name" value="DISINTEGRIN"/>
</dbReference>
<feature type="compositionally biased region" description="Pro residues" evidence="9">
    <location>
        <begin position="748"/>
        <end position="765"/>
    </location>
</feature>
<keyword evidence="8" id="KW-0479">Metal-binding</keyword>
<evidence type="ECO:0000256" key="5">
    <source>
        <dbReference type="ARBA" id="ARBA00023157"/>
    </source>
</evidence>
<evidence type="ECO:0000256" key="3">
    <source>
        <dbReference type="ARBA" id="ARBA00022989"/>
    </source>
</evidence>
<keyword evidence="7" id="KW-0245">EGF-like domain</keyword>
<evidence type="ECO:0000256" key="2">
    <source>
        <dbReference type="ARBA" id="ARBA00022692"/>
    </source>
</evidence>
<evidence type="ECO:0000256" key="8">
    <source>
        <dbReference type="PROSITE-ProRule" id="PRU00276"/>
    </source>
</evidence>
<dbReference type="Pfam" id="PF08516">
    <property type="entry name" value="ADAM_CR"/>
    <property type="match status" value="1"/>
</dbReference>
<dbReference type="GO" id="GO:0002693">
    <property type="term" value="P:positive regulation of cellular extravasation"/>
    <property type="evidence" value="ECO:0007669"/>
    <property type="project" value="TreeGrafter"/>
</dbReference>
<keyword evidence="8" id="KW-0862">Zinc</keyword>
<evidence type="ECO:0000313" key="15">
    <source>
        <dbReference type="EMBL" id="VTJ70324.1"/>
    </source>
</evidence>
<dbReference type="GO" id="GO:0050839">
    <property type="term" value="F:cell adhesion molecule binding"/>
    <property type="evidence" value="ECO:0007669"/>
    <property type="project" value="TreeGrafter"/>
</dbReference>
<keyword evidence="4 10" id="KW-0472">Membrane</keyword>
<evidence type="ECO:0000259" key="14">
    <source>
        <dbReference type="PROSITE" id="PS50215"/>
    </source>
</evidence>
<dbReference type="PANTHER" id="PTHR11905">
    <property type="entry name" value="ADAM A DISINTEGRIN AND METALLOPROTEASE DOMAIN"/>
    <property type="match status" value="1"/>
</dbReference>
<dbReference type="PROSITE" id="PS00427">
    <property type="entry name" value="DISINTEGRIN_1"/>
    <property type="match status" value="1"/>
</dbReference>
<dbReference type="Pfam" id="PF01421">
    <property type="entry name" value="Reprolysin"/>
    <property type="match status" value="1"/>
</dbReference>
<dbReference type="PROSITE" id="PS50214">
    <property type="entry name" value="DISINTEGRIN_2"/>
    <property type="match status" value="1"/>
</dbReference>
<dbReference type="GO" id="GO:0051044">
    <property type="term" value="P:positive regulation of membrane protein ectodomain proteolysis"/>
    <property type="evidence" value="ECO:0007669"/>
    <property type="project" value="TreeGrafter"/>
</dbReference>
<dbReference type="GO" id="GO:0046872">
    <property type="term" value="F:metal ion binding"/>
    <property type="evidence" value="ECO:0007669"/>
    <property type="project" value="UniProtKB-KW"/>
</dbReference>
<dbReference type="Gene3D" id="4.10.70.10">
    <property type="entry name" value="Disintegrin domain"/>
    <property type="match status" value="1"/>
</dbReference>
<feature type="domain" description="Disintegrin" evidence="13">
    <location>
        <begin position="407"/>
        <end position="493"/>
    </location>
</feature>
<gene>
    <name evidence="15" type="ORF">MONAX_5E006828</name>
</gene>
<feature type="disulfide bond" evidence="6">
    <location>
        <begin position="465"/>
        <end position="485"/>
    </location>
</feature>
<dbReference type="InterPro" id="IPR000742">
    <property type="entry name" value="EGF"/>
</dbReference>
<dbReference type="Pfam" id="PF00200">
    <property type="entry name" value="Disintegrin"/>
    <property type="match status" value="1"/>
</dbReference>
<dbReference type="Proteomes" id="UP000335636">
    <property type="component" value="Unassembled WGS sequence"/>
</dbReference>
<proteinExistence type="predicted"/>
<dbReference type="GO" id="GO:0022407">
    <property type="term" value="P:regulation of cell-cell adhesion"/>
    <property type="evidence" value="ECO:0007669"/>
    <property type="project" value="TreeGrafter"/>
</dbReference>
<dbReference type="GO" id="GO:0006954">
    <property type="term" value="P:inflammatory response"/>
    <property type="evidence" value="ECO:0007669"/>
    <property type="project" value="TreeGrafter"/>
</dbReference>
<keyword evidence="11" id="KW-0732">Signal</keyword>
<keyword evidence="5 7" id="KW-1015">Disulfide bond</keyword>
<comment type="caution">
    <text evidence="15">The sequence shown here is derived from an EMBL/GenBank/DDBJ whole genome shotgun (WGS) entry which is preliminary data.</text>
</comment>
<dbReference type="InterPro" id="IPR018358">
    <property type="entry name" value="Disintegrin_CS"/>
</dbReference>
<name>A0A5E4BKU7_MARMO</name>
<dbReference type="InterPro" id="IPR002870">
    <property type="entry name" value="Peptidase_M12B_N"/>
</dbReference>
<feature type="active site" evidence="8">
    <location>
        <position position="334"/>
    </location>
</feature>
<dbReference type="InterPro" id="IPR006586">
    <property type="entry name" value="ADAM_Cys-rich"/>
</dbReference>
<dbReference type="InterPro" id="IPR024079">
    <property type="entry name" value="MetalloPept_cat_dom_sf"/>
</dbReference>
<dbReference type="PROSITE" id="PS01186">
    <property type="entry name" value="EGF_2"/>
    <property type="match status" value="1"/>
</dbReference>
<evidence type="ECO:0000259" key="13">
    <source>
        <dbReference type="PROSITE" id="PS50214"/>
    </source>
</evidence>
<dbReference type="EMBL" id="CABDUW010000503">
    <property type="protein sequence ID" value="VTJ70324.1"/>
    <property type="molecule type" value="Genomic_DNA"/>
</dbReference>
<feature type="binding site" evidence="8">
    <location>
        <position position="333"/>
    </location>
    <ligand>
        <name>Zn(2+)</name>
        <dbReference type="ChEBI" id="CHEBI:29105"/>
        <note>catalytic</note>
    </ligand>
</feature>
<dbReference type="CDD" id="cd04269">
    <property type="entry name" value="ZnMc_adamalysin_II_like"/>
    <property type="match status" value="1"/>
</dbReference>
<dbReference type="SMART" id="SM00608">
    <property type="entry name" value="ACR"/>
    <property type="match status" value="1"/>
</dbReference>
<dbReference type="SUPFAM" id="SSF57552">
    <property type="entry name" value="Blood coagulation inhibitor (disintegrin)"/>
    <property type="match status" value="1"/>
</dbReference>
<feature type="signal peptide" evidence="11">
    <location>
        <begin position="1"/>
        <end position="18"/>
    </location>
</feature>
<dbReference type="Pfam" id="PF01562">
    <property type="entry name" value="Pep_M12B_propep"/>
    <property type="match status" value="1"/>
</dbReference>
<evidence type="ECO:0000256" key="11">
    <source>
        <dbReference type="SAM" id="SignalP"/>
    </source>
</evidence>
<accession>A0A5E4BKU7</accession>
<sequence length="831" mass="90105">MGGLWLWLLCALWPQAIALSPSLPPVEQYEVVWPKRLPGPRTRRALPSHRGLYPESVSYVLGAGGHTFTLHLRINRDLLGVGYTETYSAANGSEVTEQWHGQDHCLYQGHVEGHQSSAASLSTCDGLRGFFRVGSAIHVIEPLDGGGEEGQHAVYQARHLQQKAGTCGVSNASLDNLLGPRVSAAFRPQPRNWPLSRDTRYVELYVVTDSKEFQQLGSREAVRRRVLEVVNHVDKFYQELNFRVVLVGLEIWSRDKVPISPHANITLENFLSWRAQDLIGRHPHDNVQLITGVDFTGTTVGLAQVSALCSRASGAVNQDHSQNPIGVASTMAHELGHNLGMNHDENVQGCYCPVPREGGGCIMAASIGSKFPRTFSRCSRTDLEMFLEKPQTGCLANAPDPDRLVGGPVCGNMFVERGEQCDCGTPQDCQNRCCNATTCQLAEGAKCAHGTCCHECRVKPAGEPCRPQRDQCDLEEFCDGRSPACPEDVFQENGTPCPGGYCFNGHCPTLAQRCQELWGPGAQVAADTCFSFSISPGCRGRITPSMGRADRCGVLYCAGGRQPPERSSCTLSSYSGNCQALHVDSEASAYEPVPQGTRCDKGKICWEGRCQDLQVYRSKNCSAQCHNHGVCNHKRECHCHVGWAPPHCAELLTDMQAAPGSLLVSVLVPLVLLMAMLATLAGVIVHRKVWSRVPRRSVAPKTTMGLSNPLFQEAGSSGPTKGRAPGPPKLVSTTHPSQPVRATVAPKRLPPAPPVMSSPPFPVPIYPQKAPDQLRPAPPTKPLPKLKPKQPVKPTSAPPLPPVKPSAGETTPGMTQGVKGPKVPLKPRIRR</sequence>
<evidence type="ECO:0008006" key="17">
    <source>
        <dbReference type="Google" id="ProtNLM"/>
    </source>
</evidence>
<organism evidence="15 16">
    <name type="scientific">Marmota monax</name>
    <name type="common">Woodchuck</name>
    <dbReference type="NCBI Taxonomy" id="9995"/>
    <lineage>
        <taxon>Eukaryota</taxon>
        <taxon>Metazoa</taxon>
        <taxon>Chordata</taxon>
        <taxon>Craniata</taxon>
        <taxon>Vertebrata</taxon>
        <taxon>Euteleostomi</taxon>
        <taxon>Mammalia</taxon>
        <taxon>Eutheria</taxon>
        <taxon>Euarchontoglires</taxon>
        <taxon>Glires</taxon>
        <taxon>Rodentia</taxon>
        <taxon>Sciuromorpha</taxon>
        <taxon>Sciuridae</taxon>
        <taxon>Xerinae</taxon>
        <taxon>Marmotini</taxon>
        <taxon>Marmota</taxon>
    </lineage>
</organism>
<evidence type="ECO:0000256" key="1">
    <source>
        <dbReference type="ARBA" id="ARBA00004479"/>
    </source>
</evidence>
<feature type="compositionally biased region" description="Polar residues" evidence="9">
    <location>
        <begin position="704"/>
        <end position="719"/>
    </location>
</feature>
<feature type="transmembrane region" description="Helical" evidence="10">
    <location>
        <begin position="662"/>
        <end position="685"/>
    </location>
</feature>
<keyword evidence="2 10" id="KW-0812">Transmembrane</keyword>
<dbReference type="GO" id="GO:0006508">
    <property type="term" value="P:proteolysis"/>
    <property type="evidence" value="ECO:0007669"/>
    <property type="project" value="InterPro"/>
</dbReference>
<evidence type="ECO:0000256" key="9">
    <source>
        <dbReference type="SAM" id="MobiDB-lite"/>
    </source>
</evidence>
<reference evidence="15" key="1">
    <citation type="submission" date="2019-04" db="EMBL/GenBank/DDBJ databases">
        <authorList>
            <person name="Alioto T."/>
            <person name="Alioto T."/>
        </authorList>
    </citation>
    <scope>NUCLEOTIDE SEQUENCE [LARGE SCALE GENOMIC DNA]</scope>
</reference>
<evidence type="ECO:0000256" key="6">
    <source>
        <dbReference type="PROSITE-ProRule" id="PRU00068"/>
    </source>
</evidence>
<evidence type="ECO:0000256" key="4">
    <source>
        <dbReference type="ARBA" id="ARBA00023136"/>
    </source>
</evidence>
<feature type="region of interest" description="Disordered" evidence="9">
    <location>
        <begin position="701"/>
        <end position="831"/>
    </location>
</feature>
<dbReference type="FunFam" id="3.40.390.10:FF:000002">
    <property type="entry name" value="Disintegrin and metalloproteinase domain-containing protein 22"/>
    <property type="match status" value="1"/>
</dbReference>
<dbReference type="InterPro" id="IPR034027">
    <property type="entry name" value="Reprolysin_adamalysin"/>
</dbReference>
<feature type="domain" description="EGF-like" evidence="12">
    <location>
        <begin position="617"/>
        <end position="649"/>
    </location>
</feature>
<feature type="domain" description="Peptidase M12B" evidence="14">
    <location>
        <begin position="200"/>
        <end position="399"/>
    </location>
</feature>
<dbReference type="GO" id="GO:0004222">
    <property type="term" value="F:metalloendopeptidase activity"/>
    <property type="evidence" value="ECO:0007669"/>
    <property type="project" value="InterPro"/>
</dbReference>